<feature type="region of interest" description="Disordered" evidence="1">
    <location>
        <begin position="89"/>
        <end position="173"/>
    </location>
</feature>
<name>A0ABP9KRI7_9ACTN</name>
<feature type="compositionally biased region" description="Low complexity" evidence="1">
    <location>
        <begin position="160"/>
        <end position="173"/>
    </location>
</feature>
<evidence type="ECO:0000313" key="2">
    <source>
        <dbReference type="EMBL" id="GAA5062642.1"/>
    </source>
</evidence>
<reference evidence="3" key="1">
    <citation type="journal article" date="2019" name="Int. J. Syst. Evol. Microbiol.">
        <title>The Global Catalogue of Microorganisms (GCM) 10K type strain sequencing project: providing services to taxonomists for standard genome sequencing and annotation.</title>
        <authorList>
            <consortium name="The Broad Institute Genomics Platform"/>
            <consortium name="The Broad Institute Genome Sequencing Center for Infectious Disease"/>
            <person name="Wu L."/>
            <person name="Ma J."/>
        </authorList>
    </citation>
    <scope>NUCLEOTIDE SEQUENCE [LARGE SCALE GENOMIC DNA]</scope>
    <source>
        <strain evidence="3">JCM 18410</strain>
    </source>
</reference>
<proteinExistence type="predicted"/>
<sequence length="173" mass="18319">MSLNDAERRRTSQELKANLAASGLSAREAAEDLGFTPGRLRSALDVGPSGDPVDVWELRDYLDQAVRDTGRAPVPWTVLTEPARHLTREWFPLRKPRGTPSRPARPTAPPAAAAPTAARGESGACETVGKAEGPPCISAASERETLRRDSDPPGARRPLRAGPSAAGGRSAQP</sequence>
<evidence type="ECO:0000256" key="1">
    <source>
        <dbReference type="SAM" id="MobiDB-lite"/>
    </source>
</evidence>
<feature type="compositionally biased region" description="Low complexity" evidence="1">
    <location>
        <begin position="98"/>
        <end position="124"/>
    </location>
</feature>
<keyword evidence="3" id="KW-1185">Reference proteome</keyword>
<accession>A0ABP9KRI7</accession>
<evidence type="ECO:0000313" key="3">
    <source>
        <dbReference type="Proteomes" id="UP001500124"/>
    </source>
</evidence>
<dbReference type="RefSeq" id="WP_345669676.1">
    <property type="nucleotide sequence ID" value="NZ_BAABKC010000059.1"/>
</dbReference>
<dbReference type="InterPro" id="IPR018757">
    <property type="entry name" value="DUF2316"/>
</dbReference>
<dbReference type="EMBL" id="BAABKC010000059">
    <property type="protein sequence ID" value="GAA5062642.1"/>
    <property type="molecule type" value="Genomic_DNA"/>
</dbReference>
<comment type="caution">
    <text evidence="2">The sequence shown here is derived from an EMBL/GenBank/DDBJ whole genome shotgun (WGS) entry which is preliminary data.</text>
</comment>
<organism evidence="2 3">
    <name type="scientific">Streptomyces similanensis</name>
    <dbReference type="NCBI Taxonomy" id="1274988"/>
    <lineage>
        <taxon>Bacteria</taxon>
        <taxon>Bacillati</taxon>
        <taxon>Actinomycetota</taxon>
        <taxon>Actinomycetes</taxon>
        <taxon>Kitasatosporales</taxon>
        <taxon>Streptomycetaceae</taxon>
        <taxon>Streptomyces</taxon>
    </lineage>
</organism>
<feature type="compositionally biased region" description="Basic and acidic residues" evidence="1">
    <location>
        <begin position="141"/>
        <end position="151"/>
    </location>
</feature>
<dbReference type="Proteomes" id="UP001500124">
    <property type="component" value="Unassembled WGS sequence"/>
</dbReference>
<evidence type="ECO:0008006" key="4">
    <source>
        <dbReference type="Google" id="ProtNLM"/>
    </source>
</evidence>
<protein>
    <recommendedName>
        <fullName evidence="4">DUF2316 family protein</fullName>
    </recommendedName>
</protein>
<dbReference type="Pfam" id="PF10078">
    <property type="entry name" value="DUF2316"/>
    <property type="match status" value="1"/>
</dbReference>
<gene>
    <name evidence="2" type="ORF">GCM10023336_41130</name>
</gene>